<keyword evidence="5" id="KW-0963">Cytoplasm</keyword>
<evidence type="ECO:0000256" key="1">
    <source>
        <dbReference type="ARBA" id="ARBA00009018"/>
    </source>
</evidence>
<dbReference type="PANTHER" id="PTHR10695">
    <property type="entry name" value="DEPHOSPHO-COA KINASE-RELATED"/>
    <property type="match status" value="1"/>
</dbReference>
<dbReference type="GO" id="GO:0004140">
    <property type="term" value="F:dephospho-CoA kinase activity"/>
    <property type="evidence" value="ECO:0007669"/>
    <property type="project" value="UniProtKB-UniRule"/>
</dbReference>
<dbReference type="SUPFAM" id="SSF52540">
    <property type="entry name" value="P-loop containing nucleoside triphosphate hydrolases"/>
    <property type="match status" value="1"/>
</dbReference>
<organism evidence="7 8">
    <name type="scientific">Bosea spartocytisi</name>
    <dbReference type="NCBI Taxonomy" id="2773451"/>
    <lineage>
        <taxon>Bacteria</taxon>
        <taxon>Pseudomonadati</taxon>
        <taxon>Pseudomonadota</taxon>
        <taxon>Alphaproteobacteria</taxon>
        <taxon>Hyphomicrobiales</taxon>
        <taxon>Boseaceae</taxon>
        <taxon>Bosea</taxon>
    </lineage>
</organism>
<dbReference type="InterPro" id="IPR027417">
    <property type="entry name" value="P-loop_NTPase"/>
</dbReference>
<dbReference type="InterPro" id="IPR001977">
    <property type="entry name" value="Depp_CoAkinase"/>
</dbReference>
<evidence type="ECO:0000256" key="2">
    <source>
        <dbReference type="ARBA" id="ARBA00022741"/>
    </source>
</evidence>
<comment type="pathway">
    <text evidence="5">Cofactor biosynthesis; coenzyme A biosynthesis; CoA from (R)-pantothenate: step 5/5.</text>
</comment>
<keyword evidence="8" id="KW-1185">Reference proteome</keyword>
<dbReference type="EMBL" id="JACXWY010000031">
    <property type="protein sequence ID" value="MBD3849188.1"/>
    <property type="molecule type" value="Genomic_DNA"/>
</dbReference>
<dbReference type="GO" id="GO:0005737">
    <property type="term" value="C:cytoplasm"/>
    <property type="evidence" value="ECO:0007669"/>
    <property type="project" value="UniProtKB-SubCell"/>
</dbReference>
<comment type="caution">
    <text evidence="7">The sequence shown here is derived from an EMBL/GenBank/DDBJ whole genome shotgun (WGS) entry which is preliminary data.</text>
</comment>
<comment type="similarity">
    <text evidence="1 5">Belongs to the CoaE family.</text>
</comment>
<dbReference type="PANTHER" id="PTHR10695:SF46">
    <property type="entry name" value="BIFUNCTIONAL COENZYME A SYNTHASE-RELATED"/>
    <property type="match status" value="1"/>
</dbReference>
<evidence type="ECO:0000256" key="5">
    <source>
        <dbReference type="HAMAP-Rule" id="MF_00376"/>
    </source>
</evidence>
<reference evidence="7" key="1">
    <citation type="submission" date="2020-09" db="EMBL/GenBank/DDBJ databases">
        <title>Bosea spartocytisi sp. nov. a root nodule endophyte of Spartocytisus supranubius in the high mountain ecosystem fo the Teide National Park (Canary Islands, Spain).</title>
        <authorList>
            <person name="Pulido-Suarez L."/>
            <person name="Peix A."/>
            <person name="Igual J.M."/>
            <person name="Socas-Perez N."/>
            <person name="Velazquez E."/>
            <person name="Flores-Felix J.D."/>
            <person name="Leon-Barrios M."/>
        </authorList>
    </citation>
    <scope>NUCLEOTIDE SEQUENCE</scope>
    <source>
        <strain evidence="7">SSUT16</strain>
    </source>
</reference>
<keyword evidence="2 5" id="KW-0547">Nucleotide-binding</keyword>
<sequence>MTFVLGLTGSIGMGKSTTAGLFVKQGVPLHDADAAVHRLHRGRAVAPIAAAFPGTVVDGVVDRARLGAAVLGKPEALKQLEAIIHPLVREEEEAFLARCRAEGAGLAVIDVPLLLETGGEGRCDAVLVVTAPAEVQRERVLSRPGMTAEKFAAILSRQMPDAEKRRHAHFLVDTSRGLMAAERQVRSILTALAARPGRRGGPELRNKVPTDA</sequence>
<dbReference type="HAMAP" id="MF_00376">
    <property type="entry name" value="Dephospho_CoA_kinase"/>
    <property type="match status" value="1"/>
</dbReference>
<keyword evidence="5 7" id="KW-0418">Kinase</keyword>
<comment type="catalytic activity">
    <reaction evidence="5">
        <text>3'-dephospho-CoA + ATP = ADP + CoA + H(+)</text>
        <dbReference type="Rhea" id="RHEA:18245"/>
        <dbReference type="ChEBI" id="CHEBI:15378"/>
        <dbReference type="ChEBI" id="CHEBI:30616"/>
        <dbReference type="ChEBI" id="CHEBI:57287"/>
        <dbReference type="ChEBI" id="CHEBI:57328"/>
        <dbReference type="ChEBI" id="CHEBI:456216"/>
        <dbReference type="EC" id="2.7.1.24"/>
    </reaction>
</comment>
<comment type="subcellular location">
    <subcellularLocation>
        <location evidence="5">Cytoplasm</location>
    </subcellularLocation>
</comment>
<dbReference type="CDD" id="cd02022">
    <property type="entry name" value="DPCK"/>
    <property type="match status" value="1"/>
</dbReference>
<keyword evidence="4 5" id="KW-0173">Coenzyme A biosynthesis</keyword>
<feature type="binding site" evidence="5">
    <location>
        <begin position="12"/>
        <end position="17"/>
    </location>
    <ligand>
        <name>ATP</name>
        <dbReference type="ChEBI" id="CHEBI:30616"/>
    </ligand>
</feature>
<dbReference type="AlphaFoldDB" id="A0A927EE25"/>
<proteinExistence type="inferred from homology"/>
<keyword evidence="5 7" id="KW-0808">Transferase</keyword>
<dbReference type="Pfam" id="PF01121">
    <property type="entry name" value="CoaE"/>
    <property type="match status" value="1"/>
</dbReference>
<name>A0A927EE25_9HYPH</name>
<evidence type="ECO:0000313" key="7">
    <source>
        <dbReference type="EMBL" id="MBD3849188.1"/>
    </source>
</evidence>
<dbReference type="PROSITE" id="PS51219">
    <property type="entry name" value="DPCK"/>
    <property type="match status" value="1"/>
</dbReference>
<dbReference type="GO" id="GO:0005524">
    <property type="term" value="F:ATP binding"/>
    <property type="evidence" value="ECO:0007669"/>
    <property type="project" value="UniProtKB-UniRule"/>
</dbReference>
<dbReference type="Gene3D" id="3.40.50.300">
    <property type="entry name" value="P-loop containing nucleotide triphosphate hydrolases"/>
    <property type="match status" value="1"/>
</dbReference>
<dbReference type="RefSeq" id="WP_051987562.1">
    <property type="nucleotide sequence ID" value="NZ_JACXWY010000031.1"/>
</dbReference>
<protein>
    <recommendedName>
        <fullName evidence="5 6">Dephospho-CoA kinase</fullName>
        <ecNumber evidence="5 6">2.7.1.24</ecNumber>
    </recommendedName>
    <alternativeName>
        <fullName evidence="5">Dephosphocoenzyme A kinase</fullName>
    </alternativeName>
</protein>
<evidence type="ECO:0000256" key="6">
    <source>
        <dbReference type="NCBIfam" id="TIGR00152"/>
    </source>
</evidence>
<dbReference type="GO" id="GO:0015937">
    <property type="term" value="P:coenzyme A biosynthetic process"/>
    <property type="evidence" value="ECO:0007669"/>
    <property type="project" value="UniProtKB-UniRule"/>
</dbReference>
<dbReference type="NCBIfam" id="TIGR00152">
    <property type="entry name" value="dephospho-CoA kinase"/>
    <property type="match status" value="1"/>
</dbReference>
<gene>
    <name evidence="5" type="primary">coaE</name>
    <name evidence="7" type="ORF">IED13_26100</name>
</gene>
<dbReference type="Proteomes" id="UP000619295">
    <property type="component" value="Unassembled WGS sequence"/>
</dbReference>
<keyword evidence="3 5" id="KW-0067">ATP-binding</keyword>
<evidence type="ECO:0000313" key="8">
    <source>
        <dbReference type="Proteomes" id="UP000619295"/>
    </source>
</evidence>
<evidence type="ECO:0000256" key="3">
    <source>
        <dbReference type="ARBA" id="ARBA00022840"/>
    </source>
</evidence>
<dbReference type="EC" id="2.7.1.24" evidence="5 6"/>
<evidence type="ECO:0000256" key="4">
    <source>
        <dbReference type="ARBA" id="ARBA00022993"/>
    </source>
</evidence>
<comment type="function">
    <text evidence="5">Catalyzes the phosphorylation of the 3'-hydroxyl group of dephosphocoenzyme A to form coenzyme A.</text>
</comment>
<accession>A0A927EE25</accession>